<dbReference type="PANTHER" id="PTHR10334">
    <property type="entry name" value="CYSTEINE-RICH SECRETORY PROTEIN-RELATED"/>
    <property type="match status" value="1"/>
</dbReference>
<dbReference type="SMART" id="SM00198">
    <property type="entry name" value="SCP"/>
    <property type="match status" value="1"/>
</dbReference>
<feature type="domain" description="SCP" evidence="3">
    <location>
        <begin position="31"/>
        <end position="158"/>
    </location>
</feature>
<dbReference type="AlphaFoldDB" id="A0A6I8VPZ1"/>
<dbReference type="InterPro" id="IPR014044">
    <property type="entry name" value="CAP_dom"/>
</dbReference>
<dbReference type="SUPFAM" id="SSF55797">
    <property type="entry name" value="PR-1-like"/>
    <property type="match status" value="1"/>
</dbReference>
<evidence type="ECO:0000313" key="5">
    <source>
        <dbReference type="RefSeq" id="XP_033232814.1"/>
    </source>
</evidence>
<keyword evidence="2" id="KW-0964">Secreted</keyword>
<name>A0A6I8VPZ1_DROPS</name>
<dbReference type="CDD" id="cd05382">
    <property type="entry name" value="CAP_GAPR1-like"/>
    <property type="match status" value="1"/>
</dbReference>
<dbReference type="InterPro" id="IPR035940">
    <property type="entry name" value="CAP_sf"/>
</dbReference>
<reference evidence="4" key="1">
    <citation type="submission" date="2024-06" db="UniProtKB">
        <authorList>
            <consortium name="RefSeq"/>
        </authorList>
    </citation>
    <scope>NUCLEOTIDE SEQUENCE [LARGE SCALE GENOMIC DNA]</scope>
    <source>
        <strain evidence="4">MV2-25</strain>
    </source>
</reference>
<dbReference type="Pfam" id="PF00188">
    <property type="entry name" value="CAP"/>
    <property type="match status" value="1"/>
</dbReference>
<dbReference type="InterPro" id="IPR034113">
    <property type="entry name" value="SCP_GAPR1-like"/>
</dbReference>
<dbReference type="InParanoid" id="A0A6I8VPZ1"/>
<dbReference type="GO" id="GO:0005576">
    <property type="term" value="C:extracellular region"/>
    <property type="evidence" value="ECO:0007669"/>
    <property type="project" value="UniProtKB-SubCell"/>
</dbReference>
<keyword evidence="4" id="KW-1185">Reference proteome</keyword>
<evidence type="ECO:0000259" key="3">
    <source>
        <dbReference type="SMART" id="SM00198"/>
    </source>
</evidence>
<gene>
    <name evidence="5" type="primary">LOC6896978</name>
</gene>
<protein>
    <submittedName>
        <fullName evidence="5">Golgi-associated plant pathogenesis-related protein 1-like</fullName>
    </submittedName>
</protein>
<dbReference type="Proteomes" id="UP000001819">
    <property type="component" value="Chromosome 2"/>
</dbReference>
<evidence type="ECO:0000256" key="2">
    <source>
        <dbReference type="ARBA" id="ARBA00022525"/>
    </source>
</evidence>
<accession>A0A6I8VPZ1</accession>
<dbReference type="InterPro" id="IPR001283">
    <property type="entry name" value="CRISP-related"/>
</dbReference>
<dbReference type="Gene3D" id="3.40.33.10">
    <property type="entry name" value="CAP"/>
    <property type="match status" value="1"/>
</dbReference>
<organism evidence="4 5">
    <name type="scientific">Drosophila pseudoobscura pseudoobscura</name>
    <name type="common">Fruit fly</name>
    <dbReference type="NCBI Taxonomy" id="46245"/>
    <lineage>
        <taxon>Eukaryota</taxon>
        <taxon>Metazoa</taxon>
        <taxon>Ecdysozoa</taxon>
        <taxon>Arthropoda</taxon>
        <taxon>Hexapoda</taxon>
        <taxon>Insecta</taxon>
        <taxon>Pterygota</taxon>
        <taxon>Neoptera</taxon>
        <taxon>Endopterygota</taxon>
        <taxon>Diptera</taxon>
        <taxon>Brachycera</taxon>
        <taxon>Muscomorpha</taxon>
        <taxon>Ephydroidea</taxon>
        <taxon>Drosophilidae</taxon>
        <taxon>Drosophila</taxon>
        <taxon>Sophophora</taxon>
    </lineage>
</organism>
<dbReference type="RefSeq" id="XP_033232814.1">
    <property type="nucleotide sequence ID" value="XM_033376923.1"/>
</dbReference>
<dbReference type="KEGG" id="dpo:6896978"/>
<sequence>MHMKSRHRSCFCCMKLKQIKPKWQFAQIDGGFPEDALARHNEHRKNHGCPDLKLDSDLSNECAEYAKTLAGKGKLESTKLDGYTENLCMTIKKPLECIESWYIEKNLYDYNAPRLSSETEHFTAMIWKASKTLGIGLFTKDENHYVVARYKPKGNVKSDFKENVPMATGNADHSTSFCLAVLILVAIFIERN</sequence>
<proteinExistence type="predicted"/>
<evidence type="ECO:0000256" key="1">
    <source>
        <dbReference type="ARBA" id="ARBA00004613"/>
    </source>
</evidence>
<reference evidence="5" key="2">
    <citation type="submission" date="2025-08" db="UniProtKB">
        <authorList>
            <consortium name="RefSeq"/>
        </authorList>
    </citation>
    <scope>IDENTIFICATION</scope>
    <source>
        <strain evidence="5">MV-25-SWS-2005</strain>
        <tissue evidence="5">Whole body</tissue>
    </source>
</reference>
<evidence type="ECO:0000313" key="4">
    <source>
        <dbReference type="Proteomes" id="UP000001819"/>
    </source>
</evidence>
<comment type="subcellular location">
    <subcellularLocation>
        <location evidence="1">Secreted</location>
    </subcellularLocation>
</comment>